<keyword evidence="2" id="KW-1185">Reference proteome</keyword>
<dbReference type="AlphaFoldDB" id="A0A8H5FGH7"/>
<proteinExistence type="predicted"/>
<evidence type="ECO:0000313" key="1">
    <source>
        <dbReference type="EMBL" id="KAF5335712.1"/>
    </source>
</evidence>
<dbReference type="EMBL" id="JAACJK010000060">
    <property type="protein sequence ID" value="KAF5335712.1"/>
    <property type="molecule type" value="Genomic_DNA"/>
</dbReference>
<protein>
    <submittedName>
        <fullName evidence="1">Uncharacterized protein</fullName>
    </submittedName>
</protein>
<evidence type="ECO:0000313" key="2">
    <source>
        <dbReference type="Proteomes" id="UP000541558"/>
    </source>
</evidence>
<comment type="caution">
    <text evidence="1">The sequence shown here is derived from an EMBL/GenBank/DDBJ whole genome shotgun (WGS) entry which is preliminary data.</text>
</comment>
<dbReference type="Proteomes" id="UP000541558">
    <property type="component" value="Unassembled WGS sequence"/>
</dbReference>
<dbReference type="OrthoDB" id="3119893at2759"/>
<gene>
    <name evidence="1" type="ORF">D9611_009740</name>
</gene>
<organism evidence="1 2">
    <name type="scientific">Ephemerocybe angulata</name>
    <dbReference type="NCBI Taxonomy" id="980116"/>
    <lineage>
        <taxon>Eukaryota</taxon>
        <taxon>Fungi</taxon>
        <taxon>Dikarya</taxon>
        <taxon>Basidiomycota</taxon>
        <taxon>Agaricomycotina</taxon>
        <taxon>Agaricomycetes</taxon>
        <taxon>Agaricomycetidae</taxon>
        <taxon>Agaricales</taxon>
        <taxon>Agaricineae</taxon>
        <taxon>Psathyrellaceae</taxon>
        <taxon>Ephemerocybe</taxon>
    </lineage>
</organism>
<accession>A0A8H5FGH7</accession>
<reference evidence="1 2" key="1">
    <citation type="journal article" date="2020" name="ISME J.">
        <title>Uncovering the hidden diversity of litter-decomposition mechanisms in mushroom-forming fungi.</title>
        <authorList>
            <person name="Floudas D."/>
            <person name="Bentzer J."/>
            <person name="Ahren D."/>
            <person name="Johansson T."/>
            <person name="Persson P."/>
            <person name="Tunlid A."/>
        </authorList>
    </citation>
    <scope>NUCLEOTIDE SEQUENCE [LARGE SCALE GENOMIC DNA]</scope>
    <source>
        <strain evidence="1 2">CBS 175.51</strain>
    </source>
</reference>
<name>A0A8H5FGH7_9AGAR</name>
<sequence>MQSIRSHGTWAAEVTRTQRIQVTVGAPMALERATLPVSLRPPRPGMVGWRYRLVLHRESKDGQTFEGIGEAPRTVVATLVPSKNENYLGNYTLSPEETVSLALYSTYGALLFNVVRYTHLGVHFPSNLREPNVEYPETVFRPLAGKRPKQNHLADGGVEIKQEELEGGSTLEAVKLVGYNREN</sequence>